<feature type="compositionally biased region" description="Basic and acidic residues" evidence="2">
    <location>
        <begin position="53"/>
        <end position="77"/>
    </location>
</feature>
<organism evidence="3 4">
    <name type="scientific">Clytia hemisphaerica</name>
    <dbReference type="NCBI Taxonomy" id="252671"/>
    <lineage>
        <taxon>Eukaryota</taxon>
        <taxon>Metazoa</taxon>
        <taxon>Cnidaria</taxon>
        <taxon>Hydrozoa</taxon>
        <taxon>Hydroidolina</taxon>
        <taxon>Leptothecata</taxon>
        <taxon>Obeliida</taxon>
        <taxon>Clytiidae</taxon>
        <taxon>Clytia</taxon>
    </lineage>
</organism>
<dbReference type="Proteomes" id="UP000594262">
    <property type="component" value="Unplaced"/>
</dbReference>
<evidence type="ECO:0000256" key="2">
    <source>
        <dbReference type="SAM" id="MobiDB-lite"/>
    </source>
</evidence>
<dbReference type="EnsemblMetazoa" id="CLYHEMT000165.1">
    <property type="protein sequence ID" value="CLYHEMP000165.1"/>
    <property type="gene ID" value="CLYHEMG000165"/>
</dbReference>
<feature type="compositionally biased region" description="Polar residues" evidence="2">
    <location>
        <begin position="576"/>
        <end position="586"/>
    </location>
</feature>
<dbReference type="RefSeq" id="XP_066925717.1">
    <property type="nucleotide sequence ID" value="XM_067069616.1"/>
</dbReference>
<accession>A0A7M5UNT6</accession>
<protein>
    <submittedName>
        <fullName evidence="3">Uncharacterized protein</fullName>
    </submittedName>
</protein>
<feature type="coiled-coil region" evidence="1">
    <location>
        <begin position="788"/>
        <end position="815"/>
    </location>
</feature>
<sequence length="1093" mass="123019">MKGKRSSLTTQDELFTSQTDNVTGEQDQLAILTDASTRLDDPFTSHGKKSSRRKDTLTREQDQNMNEKDSFTNRTDKITSPMDKFTKVDDPFTDTYTGDEDLRSNQILQCPKCEGRFSKLACHFEKHHNFKRKKAWLRQSKIARIHHCLVEHGGQHVILPCKKCNTWVCRLDLHFSRIHGILADEERIKSLENKYWGRKDTPKIPDSTKHKSSPQVNNKTSVKTSSDSNYHVAKSPCKDSNEFRTNRKSSTESRFSHTSTLSDSNTSSSLGTFQTFSLTNSFETSYPEQIIDAEPSRIPVFSDISRPNSPCSSSTFEPCFIAEVDSERTLFISAFKAPSNDQTPVLPEEQQSHLSNAIIENDQYPSNIDNGRNHDFENLSSVSHEDCNVHQTKDFFLLKNVNEDSSIPHDKFFTSGDQSSEGDTQQVEQEISEDTTECRKLDNNLMVLKNAEFPSEQSDINSDYCRNFVLKDTEMLGDTTNRRVHPGRDSLTKTTSKLPISGIDNGILNTTESYINDYDDISEYSASDKEVEMESNSNGDLDCDISEDHASSISSSKPCSRDPSMSSSRKRKISDQRSSQVSPFETITETFQPSKHNIKIENSDSRPVSPVIKLEPKLSSLCSEPQFIKEPAEPGLAYILEMIRTKTSIPPEDRNNQLEPLAPKPPLMAVSVPQQSIIGPQNNNTYDRENNLVDSNTSFERSNIDFLLAKKNTNVAYLNHEMSPDEIDNAMQHCSPEEPSDDLMQIQTADVQNNTDTMNVKDPLRYPSVLCQDSDKSSVDTNSNNKSISQIQSKFDAMQREMQNLANEVNFLKRNATTQKGTDISQEKYNNFDYHANHTKNQSGRISSTPDQSVFSSTASNQSGYSSAVSTQSAFSSTASNQPGFSSTVSTQSAFSSLSSINQSKGVELLSRKKYFARRTKTSTRSNINHSSFPPHGNQTATKKYKKSMFSIDPPSGIITDDYGCSAFNKNELKVFNEKGKEPFKQEETALLHTDKTFDTKLSANKACAQYISTTPAIKSERIKGQQRNMKIKEQQQKTESRTMHKGLVTDLQNVSTVTKLLIRKVPDLEERLTPACKEVMMDLFLSLKEANV</sequence>
<feature type="region of interest" description="Disordered" evidence="2">
    <location>
        <begin position="199"/>
        <end position="268"/>
    </location>
</feature>
<feature type="compositionally biased region" description="Low complexity" evidence="2">
    <location>
        <begin position="256"/>
        <end position="268"/>
    </location>
</feature>
<evidence type="ECO:0000313" key="3">
    <source>
        <dbReference type="EnsemblMetazoa" id="CLYHEMP000165.1"/>
    </source>
</evidence>
<keyword evidence="1" id="KW-0175">Coiled coil</keyword>
<feature type="region of interest" description="Disordered" evidence="2">
    <location>
        <begin position="1"/>
        <end position="84"/>
    </location>
</feature>
<evidence type="ECO:0000256" key="1">
    <source>
        <dbReference type="SAM" id="Coils"/>
    </source>
</evidence>
<feature type="compositionally biased region" description="Basic and acidic residues" evidence="2">
    <location>
        <begin position="199"/>
        <end position="209"/>
    </location>
</feature>
<feature type="compositionally biased region" description="Polar residues" evidence="2">
    <location>
        <begin position="213"/>
        <end position="229"/>
    </location>
</feature>
<reference evidence="3" key="1">
    <citation type="submission" date="2021-01" db="UniProtKB">
        <authorList>
            <consortium name="EnsemblMetazoa"/>
        </authorList>
    </citation>
    <scope>IDENTIFICATION</scope>
</reference>
<feature type="compositionally biased region" description="Polar residues" evidence="2">
    <location>
        <begin position="839"/>
        <end position="862"/>
    </location>
</feature>
<feature type="region of interest" description="Disordered" evidence="2">
    <location>
        <begin position="835"/>
        <end position="862"/>
    </location>
</feature>
<keyword evidence="4" id="KW-1185">Reference proteome</keyword>
<feature type="compositionally biased region" description="Polar residues" evidence="2">
    <location>
        <begin position="1"/>
        <end position="26"/>
    </location>
</feature>
<dbReference type="GeneID" id="136813099"/>
<name>A0A7M5UNT6_9CNID</name>
<proteinExistence type="predicted"/>
<dbReference type="AlphaFoldDB" id="A0A7M5UNT6"/>
<feature type="compositionally biased region" description="Polar residues" evidence="2">
    <location>
        <begin position="923"/>
        <end position="941"/>
    </location>
</feature>
<evidence type="ECO:0000313" key="4">
    <source>
        <dbReference type="Proteomes" id="UP000594262"/>
    </source>
</evidence>
<feature type="region of interest" description="Disordered" evidence="2">
    <location>
        <begin position="920"/>
        <end position="941"/>
    </location>
</feature>
<feature type="compositionally biased region" description="Basic and acidic residues" evidence="2">
    <location>
        <begin position="236"/>
        <end position="255"/>
    </location>
</feature>
<feature type="region of interest" description="Disordered" evidence="2">
    <location>
        <begin position="528"/>
        <end position="586"/>
    </location>
</feature>